<comment type="caution">
    <text evidence="2">The sequence shown here is derived from an EMBL/GenBank/DDBJ whole genome shotgun (WGS) entry which is preliminary data.</text>
</comment>
<dbReference type="Pfam" id="PF14518">
    <property type="entry name" value="Haem_oxygenas_2"/>
    <property type="match status" value="1"/>
</dbReference>
<evidence type="ECO:0000256" key="1">
    <source>
        <dbReference type="ARBA" id="ARBA00023002"/>
    </source>
</evidence>
<sequence length="335" mass="38099">MEDLVERVILGEGDVVRTMIRGSGGATELGWQLRRSAYELAQQADRDSDAFARLHRTLELMHSLYFTKPRPGEADINRRAIIDPAQAVLDDFAVGFEDQWIDSTRCPDTSDPDEFVRELKDQVRAHPANRHPFYVDFLPNTATVEHIRYYLAQETALDPRFDDFIALMQLGCDPQQKLELAGNYWDEMGNGDHTRVHTNMFSQAMHEVGATEEFVANNRLTETLVCGNLSAALAVNPRFYYRSIGSFAVTEFLFPRRCAQLLEAWNRNDLPAASGEYHREHIGVDARHASGFFRNVIKPELAKNPASGPDIYWGAMARMNSSHRYLDCLLTEVTR</sequence>
<keyword evidence="1 2" id="KW-0560">Oxidoreductase</keyword>
<accession>A0ABW6G067</accession>
<keyword evidence="3" id="KW-1185">Reference proteome</keyword>
<dbReference type="Proteomes" id="UP001598673">
    <property type="component" value="Unassembled WGS sequence"/>
</dbReference>
<proteinExistence type="predicted"/>
<gene>
    <name evidence="2" type="ORF">ACFWGY_04535</name>
</gene>
<dbReference type="InterPro" id="IPR039068">
    <property type="entry name" value="PqqC-like"/>
</dbReference>
<dbReference type="RefSeq" id="WP_258936861.1">
    <property type="nucleotide sequence ID" value="NZ_JANBBF010000010.1"/>
</dbReference>
<dbReference type="InterPro" id="IPR016084">
    <property type="entry name" value="Haem_Oase-like_multi-hlx"/>
</dbReference>
<dbReference type="EC" id="1.-.-.-" evidence="2"/>
<dbReference type="PANTHER" id="PTHR40279">
    <property type="entry name" value="PQQC-LIKE PROTEIN"/>
    <property type="match status" value="1"/>
</dbReference>
<dbReference type="SMART" id="SM01236">
    <property type="entry name" value="Haem_oxygenase_2"/>
    <property type="match status" value="1"/>
</dbReference>
<organism evidence="2 3">
    <name type="scientific">Prauserella salsuginis</name>
    <dbReference type="NCBI Taxonomy" id="387889"/>
    <lineage>
        <taxon>Bacteria</taxon>
        <taxon>Bacillati</taxon>
        <taxon>Actinomycetota</taxon>
        <taxon>Actinomycetes</taxon>
        <taxon>Pseudonocardiales</taxon>
        <taxon>Pseudonocardiaceae</taxon>
        <taxon>Prauserella</taxon>
        <taxon>Prauserella salsuginis group</taxon>
    </lineage>
</organism>
<evidence type="ECO:0000313" key="2">
    <source>
        <dbReference type="EMBL" id="MFD6792581.1"/>
    </source>
</evidence>
<dbReference type="EMBL" id="JBHXCV010000002">
    <property type="protein sequence ID" value="MFD6792581.1"/>
    <property type="molecule type" value="Genomic_DNA"/>
</dbReference>
<dbReference type="Gene3D" id="1.20.910.10">
    <property type="entry name" value="Heme oxygenase-like"/>
    <property type="match status" value="1"/>
</dbReference>
<name>A0ABW6G067_9PSEU</name>
<dbReference type="GO" id="GO:0016491">
    <property type="term" value="F:oxidoreductase activity"/>
    <property type="evidence" value="ECO:0007669"/>
    <property type="project" value="UniProtKB-KW"/>
</dbReference>
<evidence type="ECO:0000313" key="3">
    <source>
        <dbReference type="Proteomes" id="UP001598673"/>
    </source>
</evidence>
<protein>
    <submittedName>
        <fullName evidence="2">Iron-containing redox enzyme family protein</fullName>
        <ecNumber evidence="2">1.-.-.-</ecNumber>
    </submittedName>
</protein>
<reference evidence="2 3" key="1">
    <citation type="submission" date="2024-09" db="EMBL/GenBank/DDBJ databases">
        <title>The Natural Products Discovery Center: Release of the First 8490 Sequenced Strains for Exploring Actinobacteria Biosynthetic Diversity.</title>
        <authorList>
            <person name="Kalkreuter E."/>
            <person name="Kautsar S.A."/>
            <person name="Yang D."/>
            <person name="Bader C.D."/>
            <person name="Teijaro C.N."/>
            <person name="Fluegel L."/>
            <person name="Davis C.M."/>
            <person name="Simpson J.R."/>
            <person name="Lauterbach L."/>
            <person name="Steele A.D."/>
            <person name="Gui C."/>
            <person name="Meng S."/>
            <person name="Li G."/>
            <person name="Viehrig K."/>
            <person name="Ye F."/>
            <person name="Su P."/>
            <person name="Kiefer A.F."/>
            <person name="Nichols A."/>
            <person name="Cepeda A.J."/>
            <person name="Yan W."/>
            <person name="Fan B."/>
            <person name="Jiang Y."/>
            <person name="Adhikari A."/>
            <person name="Zheng C.-J."/>
            <person name="Schuster L."/>
            <person name="Cowan T.M."/>
            <person name="Smanski M.J."/>
            <person name="Chevrette M.G."/>
            <person name="De Carvalho L.P.S."/>
            <person name="Shen B."/>
        </authorList>
    </citation>
    <scope>NUCLEOTIDE SEQUENCE [LARGE SCALE GENOMIC DNA]</scope>
    <source>
        <strain evidence="2 3">NPDC060353</strain>
    </source>
</reference>
<dbReference type="PANTHER" id="PTHR40279:SF3">
    <property type="entry name" value="4-AMINOBENZOATE SYNTHASE"/>
    <property type="match status" value="1"/>
</dbReference>
<dbReference type="SUPFAM" id="SSF48613">
    <property type="entry name" value="Heme oxygenase-like"/>
    <property type="match status" value="1"/>
</dbReference>